<dbReference type="Proteomes" id="UP000750197">
    <property type="component" value="Unassembled WGS sequence"/>
</dbReference>
<comment type="caution">
    <text evidence="1">The sequence shown here is derived from an EMBL/GenBank/DDBJ whole genome shotgun (WGS) entry which is preliminary data.</text>
</comment>
<proteinExistence type="predicted"/>
<evidence type="ECO:0000313" key="1">
    <source>
        <dbReference type="EMBL" id="MBX8643348.1"/>
    </source>
</evidence>
<reference evidence="1" key="1">
    <citation type="submission" date="2021-05" db="EMBL/GenBank/DDBJ databases">
        <title>Genomic insights into ecological role and evolution of a novel Thermoplasmata order Candidatus Sysuiplasmatales.</title>
        <authorList>
            <person name="Yuan Y."/>
        </authorList>
    </citation>
    <scope>NUCLEOTIDE SEQUENCE</scope>
    <source>
        <strain evidence="1">TUT19-bin139</strain>
    </source>
</reference>
<dbReference type="EMBL" id="JAHEAC010000005">
    <property type="protein sequence ID" value="MBX8643348.1"/>
    <property type="molecule type" value="Genomic_DNA"/>
</dbReference>
<feature type="non-terminal residue" evidence="1">
    <location>
        <position position="1"/>
    </location>
</feature>
<protein>
    <submittedName>
        <fullName evidence="1">Uncharacterized protein</fullName>
    </submittedName>
</protein>
<gene>
    <name evidence="1" type="ORF">KIY12_01260</name>
</gene>
<dbReference type="AlphaFoldDB" id="A0A8J7YM69"/>
<sequence length="73" mass="8697">EKLLVLGFFDPVISRIPIDAVRDKLRFQIEDKWNNAISIQSSRHLDELEFEKYVKDQIKSPGESIFEGHYKYR</sequence>
<organism evidence="1 2">
    <name type="scientific">Candidatus Sysuiplasma superficiale</name>
    <dbReference type="NCBI Taxonomy" id="2823368"/>
    <lineage>
        <taxon>Archaea</taxon>
        <taxon>Methanobacteriati</taxon>
        <taxon>Thermoplasmatota</taxon>
        <taxon>Thermoplasmata</taxon>
        <taxon>Candidatus Sysuiplasmatales</taxon>
        <taxon>Candidatus Sysuiplasmataceae</taxon>
        <taxon>Candidatus Sysuiplasma</taxon>
    </lineage>
</organism>
<evidence type="ECO:0000313" key="2">
    <source>
        <dbReference type="Proteomes" id="UP000750197"/>
    </source>
</evidence>
<name>A0A8J7YM69_9ARCH</name>
<accession>A0A8J7YM69</accession>